<evidence type="ECO:0000313" key="7">
    <source>
        <dbReference type="EMBL" id="CAB4689967.1"/>
    </source>
</evidence>
<comment type="similarity">
    <text evidence="3">Belongs to the acetolactate synthase small subunit family.</text>
</comment>
<evidence type="ECO:0000256" key="1">
    <source>
        <dbReference type="ARBA" id="ARBA00004974"/>
    </source>
</evidence>
<dbReference type="GO" id="GO:0009097">
    <property type="term" value="P:isoleucine biosynthetic process"/>
    <property type="evidence" value="ECO:0007669"/>
    <property type="project" value="UniProtKB-UniPathway"/>
</dbReference>
<evidence type="ECO:0000259" key="6">
    <source>
        <dbReference type="PROSITE" id="PS51671"/>
    </source>
</evidence>
<dbReference type="UniPathway" id="UPA00049">
    <property type="reaction ID" value="UER00059"/>
</dbReference>
<accession>A0A6J6NTX3</accession>
<dbReference type="CDD" id="cd04878">
    <property type="entry name" value="ACT_AHAS"/>
    <property type="match status" value="1"/>
</dbReference>
<dbReference type="NCBIfam" id="NF008864">
    <property type="entry name" value="PRK11895.1"/>
    <property type="match status" value="1"/>
</dbReference>
<protein>
    <submittedName>
        <fullName evidence="7">Unannotated protein</fullName>
    </submittedName>
</protein>
<dbReference type="InterPro" id="IPR054480">
    <property type="entry name" value="AHAS_small-like_ACT"/>
</dbReference>
<dbReference type="GO" id="GO:0009099">
    <property type="term" value="P:L-valine biosynthetic process"/>
    <property type="evidence" value="ECO:0007669"/>
    <property type="project" value="UniProtKB-UniPathway"/>
</dbReference>
<comment type="pathway">
    <text evidence="1">Amino-acid biosynthesis; L-isoleucine biosynthesis; L-isoleucine from 2-oxobutanoate: step 1/4.</text>
</comment>
<dbReference type="Gene3D" id="3.30.70.260">
    <property type="match status" value="1"/>
</dbReference>
<dbReference type="GO" id="GO:0005829">
    <property type="term" value="C:cytosol"/>
    <property type="evidence" value="ECO:0007669"/>
    <property type="project" value="TreeGrafter"/>
</dbReference>
<dbReference type="FunFam" id="3.30.70.260:FF:000001">
    <property type="entry name" value="Acetolactate synthase, small subunit"/>
    <property type="match status" value="1"/>
</dbReference>
<dbReference type="InterPro" id="IPR002912">
    <property type="entry name" value="ACT_dom"/>
</dbReference>
<dbReference type="InterPro" id="IPR039557">
    <property type="entry name" value="AHAS_ACT"/>
</dbReference>
<dbReference type="PANTHER" id="PTHR30239">
    <property type="entry name" value="ACETOLACTATE SYNTHASE SMALL SUBUNIT"/>
    <property type="match status" value="1"/>
</dbReference>
<dbReference type="UniPathway" id="UPA00047">
    <property type="reaction ID" value="UER00055"/>
</dbReference>
<dbReference type="InterPro" id="IPR019455">
    <property type="entry name" value="Acetolactate_synth_ssu_C"/>
</dbReference>
<reference evidence="7" key="1">
    <citation type="submission" date="2020-05" db="EMBL/GenBank/DDBJ databases">
        <authorList>
            <person name="Chiriac C."/>
            <person name="Salcher M."/>
            <person name="Ghai R."/>
            <person name="Kavagutti S V."/>
        </authorList>
    </citation>
    <scope>NUCLEOTIDE SEQUENCE</scope>
</reference>
<dbReference type="InterPro" id="IPR045865">
    <property type="entry name" value="ACT-like_dom_sf"/>
</dbReference>
<dbReference type="AlphaFoldDB" id="A0A6J6NTX3"/>
<dbReference type="Pfam" id="PF22629">
    <property type="entry name" value="ACT_AHAS_ss"/>
    <property type="match status" value="1"/>
</dbReference>
<dbReference type="InterPro" id="IPR004789">
    <property type="entry name" value="Acetalactate_synth_ssu"/>
</dbReference>
<proteinExistence type="inferred from homology"/>
<organism evidence="7">
    <name type="scientific">freshwater metagenome</name>
    <dbReference type="NCBI Taxonomy" id="449393"/>
    <lineage>
        <taxon>unclassified sequences</taxon>
        <taxon>metagenomes</taxon>
        <taxon>ecological metagenomes</taxon>
    </lineage>
</organism>
<keyword evidence="4" id="KW-0028">Amino-acid biosynthesis</keyword>
<feature type="domain" description="ACT" evidence="6">
    <location>
        <begin position="5"/>
        <end position="82"/>
    </location>
</feature>
<evidence type="ECO:0000256" key="2">
    <source>
        <dbReference type="ARBA" id="ARBA00005025"/>
    </source>
</evidence>
<sequence length="170" mass="18877">MSHHTVSVELENKPGALVRISQLFARRGYNIQSLAVGPTERPGISRLTLRVDCSEHTIEQIEKQMHKLVNVLRVVELLPDESVERELALITVGAPPDRRAELIALGDVFGARVADIGREALTFEIVGRPEELDAFEELVRPHGVRELARTGRIGLRRPGPRQSRAQAALT</sequence>
<evidence type="ECO:0000256" key="5">
    <source>
        <dbReference type="ARBA" id="ARBA00023304"/>
    </source>
</evidence>
<name>A0A6J6NTX3_9ZZZZ</name>
<dbReference type="SUPFAM" id="SSF55021">
    <property type="entry name" value="ACT-like"/>
    <property type="match status" value="2"/>
</dbReference>
<evidence type="ECO:0000256" key="4">
    <source>
        <dbReference type="ARBA" id="ARBA00022605"/>
    </source>
</evidence>
<dbReference type="EMBL" id="CAEZXP010000001">
    <property type="protein sequence ID" value="CAB4689967.1"/>
    <property type="molecule type" value="Genomic_DNA"/>
</dbReference>
<dbReference type="InterPro" id="IPR027271">
    <property type="entry name" value="Acetolactate_synth/TF_NikR_C"/>
</dbReference>
<keyword evidence="5" id="KW-0100">Branched-chain amino acid biosynthesis</keyword>
<dbReference type="GO" id="GO:0003984">
    <property type="term" value="F:acetolactate synthase activity"/>
    <property type="evidence" value="ECO:0007669"/>
    <property type="project" value="TreeGrafter"/>
</dbReference>
<dbReference type="NCBIfam" id="TIGR00119">
    <property type="entry name" value="acolac_sm"/>
    <property type="match status" value="1"/>
</dbReference>
<dbReference type="GO" id="GO:1990610">
    <property type="term" value="F:acetolactate synthase regulator activity"/>
    <property type="evidence" value="ECO:0007669"/>
    <property type="project" value="InterPro"/>
</dbReference>
<gene>
    <name evidence="7" type="ORF">UFOPK2399_00637</name>
</gene>
<evidence type="ECO:0000256" key="3">
    <source>
        <dbReference type="ARBA" id="ARBA00006341"/>
    </source>
</evidence>
<dbReference type="PROSITE" id="PS51671">
    <property type="entry name" value="ACT"/>
    <property type="match status" value="1"/>
</dbReference>
<dbReference type="Gene3D" id="3.30.70.1150">
    <property type="entry name" value="ACT-like. Chain A, domain 2"/>
    <property type="match status" value="1"/>
</dbReference>
<dbReference type="PANTHER" id="PTHR30239:SF0">
    <property type="entry name" value="ACETOLACTATE SYNTHASE SMALL SUBUNIT 1, CHLOROPLASTIC"/>
    <property type="match status" value="1"/>
</dbReference>
<dbReference type="Pfam" id="PF10369">
    <property type="entry name" value="ALS_ss_C"/>
    <property type="match status" value="1"/>
</dbReference>
<comment type="pathway">
    <text evidence="2">Amino-acid biosynthesis; L-valine biosynthesis; L-valine from pyruvate: step 1/4.</text>
</comment>